<dbReference type="InterPro" id="IPR036962">
    <property type="entry name" value="Glyco_hydro_3_N_sf"/>
</dbReference>
<dbReference type="Gene3D" id="3.20.20.300">
    <property type="entry name" value="Glycoside hydrolase, family 3, N-terminal domain"/>
    <property type="match status" value="1"/>
</dbReference>
<evidence type="ECO:0000256" key="7">
    <source>
        <dbReference type="SAM" id="SignalP"/>
    </source>
</evidence>
<reference evidence="10 11" key="1">
    <citation type="submission" date="2016-08" db="EMBL/GenBank/DDBJ databases">
        <authorList>
            <person name="Seilhamer J.J."/>
        </authorList>
    </citation>
    <scope>NUCLEOTIDE SEQUENCE [LARGE SCALE GENOMIC DNA]</scope>
    <source>
        <strain evidence="10">M3/6</strain>
    </source>
</reference>
<dbReference type="KEGG" id="psac:PSM36_2458"/>
<evidence type="ECO:0000256" key="2">
    <source>
        <dbReference type="ARBA" id="ARBA00005336"/>
    </source>
</evidence>
<name>A0A1R3T0J5_9BACT</name>
<dbReference type="EC" id="3.2.1.52" evidence="3"/>
<protein>
    <recommendedName>
        <fullName evidence="3">beta-N-acetylhexosaminidase</fullName>
        <ecNumber evidence="3">3.2.1.52</ecNumber>
    </recommendedName>
</protein>
<dbReference type="STRING" id="1642647.PSM36_2458"/>
<evidence type="ECO:0000313" key="11">
    <source>
        <dbReference type="Proteomes" id="UP000187464"/>
    </source>
</evidence>
<feature type="domain" description="Beta-lactamase-related" evidence="8">
    <location>
        <begin position="588"/>
        <end position="961"/>
    </location>
</feature>
<feature type="compositionally biased region" description="Polar residues" evidence="6">
    <location>
        <begin position="914"/>
        <end position="925"/>
    </location>
</feature>
<comment type="similarity">
    <text evidence="2">Belongs to the glycosyl hydrolase 3 family.</text>
</comment>
<dbReference type="InterPro" id="IPR001764">
    <property type="entry name" value="Glyco_hydro_3_N"/>
</dbReference>
<dbReference type="SUPFAM" id="SSF56601">
    <property type="entry name" value="beta-lactamase/transpeptidase-like"/>
    <property type="match status" value="1"/>
</dbReference>
<dbReference type="InterPro" id="IPR012338">
    <property type="entry name" value="Beta-lactam/transpept-like"/>
</dbReference>
<organism evidence="10 11">
    <name type="scientific">Proteiniphilum saccharofermentans</name>
    <dbReference type="NCBI Taxonomy" id="1642647"/>
    <lineage>
        <taxon>Bacteria</taxon>
        <taxon>Pseudomonadati</taxon>
        <taxon>Bacteroidota</taxon>
        <taxon>Bacteroidia</taxon>
        <taxon>Bacteroidales</taxon>
        <taxon>Dysgonomonadaceae</taxon>
        <taxon>Proteiniphilum</taxon>
    </lineage>
</organism>
<dbReference type="GO" id="GO:0004563">
    <property type="term" value="F:beta-N-acetylhexosaminidase activity"/>
    <property type="evidence" value="ECO:0007669"/>
    <property type="project" value="UniProtKB-EC"/>
</dbReference>
<dbReference type="EMBL" id="LT605205">
    <property type="protein sequence ID" value="SCD21261.1"/>
    <property type="molecule type" value="Genomic_DNA"/>
</dbReference>
<keyword evidence="7" id="KW-0732">Signal</keyword>
<feature type="chain" id="PRO_5013159151" description="beta-N-acetylhexosaminidase" evidence="7">
    <location>
        <begin position="25"/>
        <end position="994"/>
    </location>
</feature>
<evidence type="ECO:0000256" key="4">
    <source>
        <dbReference type="ARBA" id="ARBA00022801"/>
    </source>
</evidence>
<proteinExistence type="inferred from homology"/>
<feature type="domain" description="Glycoside hydrolase family 3 N-terminal" evidence="9">
    <location>
        <begin position="51"/>
        <end position="361"/>
    </location>
</feature>
<dbReference type="PROSITE" id="PS00775">
    <property type="entry name" value="GLYCOSYL_HYDROL_F3"/>
    <property type="match status" value="1"/>
</dbReference>
<dbReference type="GO" id="GO:0009254">
    <property type="term" value="P:peptidoglycan turnover"/>
    <property type="evidence" value="ECO:0007669"/>
    <property type="project" value="TreeGrafter"/>
</dbReference>
<evidence type="ECO:0000259" key="8">
    <source>
        <dbReference type="Pfam" id="PF00144"/>
    </source>
</evidence>
<evidence type="ECO:0000256" key="5">
    <source>
        <dbReference type="ARBA" id="ARBA00023295"/>
    </source>
</evidence>
<dbReference type="InterPro" id="IPR017853">
    <property type="entry name" value="GH"/>
</dbReference>
<evidence type="ECO:0000259" key="9">
    <source>
        <dbReference type="Pfam" id="PF00933"/>
    </source>
</evidence>
<dbReference type="AlphaFoldDB" id="A0A1R3T0J5"/>
<dbReference type="PANTHER" id="PTHR30480:SF13">
    <property type="entry name" value="BETA-HEXOSAMINIDASE"/>
    <property type="match status" value="1"/>
</dbReference>
<gene>
    <name evidence="10" type="ORF">PSM36_2458</name>
</gene>
<dbReference type="RefSeq" id="WP_232001438.1">
    <property type="nucleotide sequence ID" value="NZ_LT605205.1"/>
</dbReference>
<accession>A0A1R3T0J5</accession>
<dbReference type="PANTHER" id="PTHR30480">
    <property type="entry name" value="BETA-HEXOSAMINIDASE-RELATED"/>
    <property type="match status" value="1"/>
</dbReference>
<evidence type="ECO:0000313" key="10">
    <source>
        <dbReference type="EMBL" id="SCD21261.1"/>
    </source>
</evidence>
<dbReference type="GO" id="GO:0005975">
    <property type="term" value="P:carbohydrate metabolic process"/>
    <property type="evidence" value="ECO:0007669"/>
    <property type="project" value="InterPro"/>
</dbReference>
<evidence type="ECO:0000256" key="1">
    <source>
        <dbReference type="ARBA" id="ARBA00001231"/>
    </source>
</evidence>
<dbReference type="Pfam" id="PF00933">
    <property type="entry name" value="Glyco_hydro_3"/>
    <property type="match status" value="1"/>
</dbReference>
<dbReference type="InterPro" id="IPR019800">
    <property type="entry name" value="Glyco_hydro_3_AS"/>
</dbReference>
<sequence length="994" mass="110402">MKRPMRKKMLFLCISIIYPVLVSAQVSTNLYEQTDKEGMTRWVDSVYTKMTLDEKVGQLFMPIVEPNSSWKGRISGYIRNQKVGGLLFSKGTLAQQADITNYAQQLADIPLLISLDGEWGLSMRLTDAPKYPRNMIIGAIQDEEIVKLYGKEIARQCREMGIHVNFSPSLDVHSNPKNPIIGTRSYGENPVNTAKKGIAYAKGLEENGVMSVAKHFPGHGDTSEDSHKTLPTIPHNRERLEQIELFPFREYINAGLSGMMTGHLNVPALQTKGMPASLSPEVGIHLLKKEMGFTGLTFTDGMAMKGVSDQPEASIKALLAGNDIILGVVNQGKEFASVKKAVEDGTIPTSLLEEKVRKILSYKYILGANEFTPINTSTIHNKVNASSAEWIQRKIYDGAVTLLKNENELIPVRKLDQTKIAAVSIGAPADNTFHKYLKKYAPLTTFNAQSTAALSEIKALKEYDLIIISIHSNNAVDAAALQQLTKDRKTILAFFTSPYRIDNFQASFNNTTATLIGYDATDFAQMSAAQGIFGGIGISGKLPVSTTAIKEGTGLNTEKIRLGYSMPEETGLVSERFSEIESIAMEGIRQRAYPGCQILVAKDGVVIYEREFGKFDYGESPEVTDETVYDLASVTKATATLPAIMKLYDEKKIRLQDPLSKFVLETKGSNKANLTIRSLLLHETGVIAFIPYYAAAIDEKSYSGSLFGKQSAIYHARYAGAWGRTDYKFLPELISTRESEQFYLPVAKGLYASNKMHDKLLKEVIDTPLSRKGSYRYSCLNFMLLKEAVESVSGTDLDTYVKQNFYYKLGASTTFQPLKHIPIERIPATENDPFFRKQHVRGYVHDEGAALFGGISGNAGLFSNANDLAKLYQMWLNGGEYGGERYLSEETVRLFTTTKSSISRRGLGFDKPDPTNSRYSPTSPGTPIEVYGHTGFTGTSFWVDPTHNIIYIFLSNRVNPSRTPNRFSTLSIRERIQEELYHALKTIKSPITTD</sequence>
<feature type="signal peptide" evidence="7">
    <location>
        <begin position="1"/>
        <end position="24"/>
    </location>
</feature>
<dbReference type="Proteomes" id="UP000187464">
    <property type="component" value="Chromosome I"/>
</dbReference>
<keyword evidence="5 10" id="KW-0326">Glycosidase</keyword>
<dbReference type="PRINTS" id="PR00133">
    <property type="entry name" value="GLHYDRLASE3"/>
</dbReference>
<keyword evidence="11" id="KW-1185">Reference proteome</keyword>
<comment type="catalytic activity">
    <reaction evidence="1">
        <text>Hydrolysis of terminal non-reducing N-acetyl-D-hexosamine residues in N-acetyl-beta-D-hexosaminides.</text>
        <dbReference type="EC" id="3.2.1.52"/>
    </reaction>
</comment>
<dbReference type="Pfam" id="PF00144">
    <property type="entry name" value="Beta-lactamase"/>
    <property type="match status" value="1"/>
</dbReference>
<dbReference type="InterPro" id="IPR001466">
    <property type="entry name" value="Beta-lactam-related"/>
</dbReference>
<dbReference type="Gene3D" id="3.40.710.10">
    <property type="entry name" value="DD-peptidase/beta-lactamase superfamily"/>
    <property type="match status" value="1"/>
</dbReference>
<dbReference type="SUPFAM" id="SSF51445">
    <property type="entry name" value="(Trans)glycosidases"/>
    <property type="match status" value="1"/>
</dbReference>
<keyword evidence="4 10" id="KW-0378">Hydrolase</keyword>
<evidence type="ECO:0000256" key="3">
    <source>
        <dbReference type="ARBA" id="ARBA00012663"/>
    </source>
</evidence>
<dbReference type="InterPro" id="IPR050226">
    <property type="entry name" value="NagZ_Beta-hexosaminidase"/>
</dbReference>
<evidence type="ECO:0000256" key="6">
    <source>
        <dbReference type="SAM" id="MobiDB-lite"/>
    </source>
</evidence>
<feature type="region of interest" description="Disordered" evidence="6">
    <location>
        <begin position="905"/>
        <end position="925"/>
    </location>
</feature>